<feature type="region of interest" description="Disordered" evidence="1">
    <location>
        <begin position="87"/>
        <end position="264"/>
    </location>
</feature>
<evidence type="ECO:0000313" key="3">
    <source>
        <dbReference type="Proteomes" id="UP001143548"/>
    </source>
</evidence>
<reference evidence="2" key="1">
    <citation type="submission" date="2022-07" db="EMBL/GenBank/DDBJ databases">
        <title>Taxonomy of Aspergillus series Nigri: significant species reduction supported by multi-species coalescent approaches.</title>
        <authorList>
            <person name="Bian C."/>
            <person name="Kusuya Y."/>
            <person name="Sklenar F."/>
            <person name="D'hooge E."/>
            <person name="Yaguchi T."/>
            <person name="Takahashi H."/>
            <person name="Hubka V."/>
        </authorList>
    </citation>
    <scope>NUCLEOTIDE SEQUENCE</scope>
    <source>
        <strain evidence="2">CBS 733.88</strain>
    </source>
</reference>
<dbReference type="Proteomes" id="UP001143548">
    <property type="component" value="Unassembled WGS sequence"/>
</dbReference>
<evidence type="ECO:0000313" key="2">
    <source>
        <dbReference type="EMBL" id="GKZ20729.1"/>
    </source>
</evidence>
<accession>A0A9W5YNH1</accession>
<dbReference type="EMBL" id="BROQ01000032">
    <property type="protein sequence ID" value="GKZ20729.1"/>
    <property type="molecule type" value="Genomic_DNA"/>
</dbReference>
<name>A0A9W5YNH1_9EURO</name>
<dbReference type="AlphaFoldDB" id="A0A9W5YNH1"/>
<organism evidence="2 3">
    <name type="scientific">Aspergillus brasiliensis</name>
    <dbReference type="NCBI Taxonomy" id="319629"/>
    <lineage>
        <taxon>Eukaryota</taxon>
        <taxon>Fungi</taxon>
        <taxon>Dikarya</taxon>
        <taxon>Ascomycota</taxon>
        <taxon>Pezizomycotina</taxon>
        <taxon>Eurotiomycetes</taxon>
        <taxon>Eurotiomycetidae</taxon>
        <taxon>Eurotiales</taxon>
        <taxon>Aspergillaceae</taxon>
        <taxon>Aspergillus</taxon>
        <taxon>Aspergillus subgen. Circumdati</taxon>
    </lineage>
</organism>
<evidence type="ECO:0000256" key="1">
    <source>
        <dbReference type="SAM" id="MobiDB-lite"/>
    </source>
</evidence>
<protein>
    <submittedName>
        <fullName evidence="2">Uncharacterized protein</fullName>
    </submittedName>
</protein>
<feature type="compositionally biased region" description="Basic and acidic residues" evidence="1">
    <location>
        <begin position="154"/>
        <end position="167"/>
    </location>
</feature>
<sequence length="264" mass="28952">MTAIIQKLRRKRKLSSELHSRWGDVSISYPNGGSWSQWDQSSTGAISASPDHERRHGSLELNRSATAPRLGSYSRIGDANVRAPSVDSAMTIPTGHYDARLGSRVRRKNQQQSPPVGLARGLDSPRECDHVSSSDESSGDEENDVAVPAPLNVSRDRDSAEKEEADAYSHVSKSPPLSVTSRMRSRHSAQCHTMDPTISGFGSAGSKHTSYTSSVPSNPSDDQRPQGHRLSTQHDRRSSRRPKPEPLSLPTQPEMVPSYDELYG</sequence>
<feature type="region of interest" description="Disordered" evidence="1">
    <location>
        <begin position="28"/>
        <end position="66"/>
    </location>
</feature>
<feature type="compositionally biased region" description="Basic and acidic residues" evidence="1">
    <location>
        <begin position="123"/>
        <end position="133"/>
    </location>
</feature>
<feature type="compositionally biased region" description="Polar residues" evidence="1">
    <location>
        <begin position="206"/>
        <end position="220"/>
    </location>
</feature>
<feature type="compositionally biased region" description="Polar residues" evidence="1">
    <location>
        <begin position="171"/>
        <end position="182"/>
    </location>
</feature>
<feature type="compositionally biased region" description="Polar residues" evidence="1">
    <location>
        <begin position="28"/>
        <end position="46"/>
    </location>
</feature>
<gene>
    <name evidence="2" type="ORF">AbraCBS73388_006346</name>
</gene>
<comment type="caution">
    <text evidence="2">The sequence shown here is derived from an EMBL/GenBank/DDBJ whole genome shotgun (WGS) entry which is preliminary data.</text>
</comment>
<proteinExistence type="predicted"/>